<keyword evidence="3" id="KW-1185">Reference proteome</keyword>
<dbReference type="PANTHER" id="PTHR33112:SF16">
    <property type="entry name" value="HETEROKARYON INCOMPATIBILITY DOMAIN-CONTAINING PROTEIN"/>
    <property type="match status" value="1"/>
</dbReference>
<reference evidence="2 3" key="1">
    <citation type="journal article" date="2020" name="BMC Genomics">
        <title>Correction to: Identification and distribution of gene clusters required for synthesis of sphingolipid metabolism inhibitors in diverse species of the filamentous fungus Fusarium.</title>
        <authorList>
            <person name="Kim H.S."/>
            <person name="Lohmar J.M."/>
            <person name="Busman M."/>
            <person name="Brown D.W."/>
            <person name="Naumann T.A."/>
            <person name="Divon H.H."/>
            <person name="Lysoe E."/>
            <person name="Uhlig S."/>
            <person name="Proctor R.H."/>
        </authorList>
    </citation>
    <scope>NUCLEOTIDE SEQUENCE [LARGE SCALE GENOMIC DNA]</scope>
    <source>
        <strain evidence="2 3">NRRL 25214</strain>
    </source>
</reference>
<sequence length="566" mass="64808">MGPSLRLQPPLSHINEDTIKWMKSKLESCVLHNHFNPDKTFIPDRLIDVREDQLSLVLTTDFQPRDAEKHRYIALTYCWGPEPHASKQLKTTSVNIHQHRQQIPELSLPQVIKDAVAVTRALSIPFLWVDALCILQDDTSDWDEQCAVMERIYGNAYAAVAAVSSHNCEKGFLKNTDRIVLPFGTHSDKSHALDIYSPLYQATVTEELLVSPWLSRGWTFQERIASTRILMFSKGNIHFKCKYFNETMGSERHTDQASYMMLDRLTIDSGSTAAIYQEWIKIVAQIHPHYHELTRPTDLLPSIAGIASLFNKRLKDDYAAGIWKNSMYQSLCWDSYRFERNSYHHLLKSLETPSPYIAPSWSWASRRECFLFNLYRPDLSADCRPEFRRLETAIVLRGQSGFGEVRDAALTITSKVYMGSPRLTYDNRPRRFLGQDIVRFEGRYFADIEPDCFVQDIFESTEGHTLAVRISFLLIGSTIRRETDAGDFSSRCPDNCQPLRSFTVSAESGGDLEKEIIAKRAAYGLLIHPTGNPNEYYRIGTFFSEPEFGGGLSIFDNVEVRTVRLV</sequence>
<organism evidence="2 3">
    <name type="scientific">Fusarium anthophilum</name>
    <dbReference type="NCBI Taxonomy" id="48485"/>
    <lineage>
        <taxon>Eukaryota</taxon>
        <taxon>Fungi</taxon>
        <taxon>Dikarya</taxon>
        <taxon>Ascomycota</taxon>
        <taxon>Pezizomycotina</taxon>
        <taxon>Sordariomycetes</taxon>
        <taxon>Hypocreomycetidae</taxon>
        <taxon>Hypocreales</taxon>
        <taxon>Nectriaceae</taxon>
        <taxon>Fusarium</taxon>
        <taxon>Fusarium fujikuroi species complex</taxon>
    </lineage>
</organism>
<evidence type="ECO:0000259" key="1">
    <source>
        <dbReference type="Pfam" id="PF06985"/>
    </source>
</evidence>
<gene>
    <name evidence="2" type="ORF">FANTH_1594</name>
</gene>
<evidence type="ECO:0000313" key="2">
    <source>
        <dbReference type="EMBL" id="KAF5253523.1"/>
    </source>
</evidence>
<protein>
    <recommendedName>
        <fullName evidence="1">Heterokaryon incompatibility domain-containing protein</fullName>
    </recommendedName>
</protein>
<dbReference type="PANTHER" id="PTHR33112">
    <property type="entry name" value="DOMAIN PROTEIN, PUTATIVE-RELATED"/>
    <property type="match status" value="1"/>
</dbReference>
<dbReference type="InterPro" id="IPR010730">
    <property type="entry name" value="HET"/>
</dbReference>
<feature type="domain" description="Heterokaryon incompatibility" evidence="1">
    <location>
        <begin position="72"/>
        <end position="222"/>
    </location>
</feature>
<name>A0A8H4ZVH7_9HYPO</name>
<proteinExistence type="predicted"/>
<dbReference type="EMBL" id="JABEVY010000034">
    <property type="protein sequence ID" value="KAF5253523.1"/>
    <property type="molecule type" value="Genomic_DNA"/>
</dbReference>
<comment type="caution">
    <text evidence="2">The sequence shown here is derived from an EMBL/GenBank/DDBJ whole genome shotgun (WGS) entry which is preliminary data.</text>
</comment>
<dbReference type="Proteomes" id="UP000573603">
    <property type="component" value="Unassembled WGS sequence"/>
</dbReference>
<evidence type="ECO:0000313" key="3">
    <source>
        <dbReference type="Proteomes" id="UP000573603"/>
    </source>
</evidence>
<dbReference type="AlphaFoldDB" id="A0A8H4ZVH7"/>
<accession>A0A8H4ZVH7</accession>
<dbReference type="Pfam" id="PF06985">
    <property type="entry name" value="HET"/>
    <property type="match status" value="1"/>
</dbReference>